<proteinExistence type="predicted"/>
<dbReference type="AlphaFoldDB" id="A0A9X4KKU7"/>
<accession>A0A9X4KKU7</accession>
<feature type="transmembrane region" description="Helical" evidence="1">
    <location>
        <begin position="132"/>
        <end position="152"/>
    </location>
</feature>
<gene>
    <name evidence="2" type="ORF">OMP38_27070</name>
</gene>
<feature type="transmembrane region" description="Helical" evidence="1">
    <location>
        <begin position="66"/>
        <end position="91"/>
    </location>
</feature>
<feature type="transmembrane region" description="Helical" evidence="1">
    <location>
        <begin position="103"/>
        <end position="125"/>
    </location>
</feature>
<protein>
    <submittedName>
        <fullName evidence="2">Uncharacterized protein</fullName>
    </submittedName>
</protein>
<feature type="transmembrane region" description="Helical" evidence="1">
    <location>
        <begin position="40"/>
        <end position="59"/>
    </location>
</feature>
<evidence type="ECO:0000256" key="1">
    <source>
        <dbReference type="SAM" id="Phobius"/>
    </source>
</evidence>
<dbReference type="RefSeq" id="WP_277567854.1">
    <property type="nucleotide sequence ID" value="NZ_JAPDHZ010000006.1"/>
</dbReference>
<dbReference type="Proteomes" id="UP001153387">
    <property type="component" value="Unassembled WGS sequence"/>
</dbReference>
<keyword evidence="3" id="KW-1185">Reference proteome</keyword>
<evidence type="ECO:0000313" key="2">
    <source>
        <dbReference type="EMBL" id="MDG0794082.1"/>
    </source>
</evidence>
<sequence>MTEAKILRWLGMICLVAGIARMGMTPTSLAWGTDSPQELTFGYIACILMSAGSIALYLAQSRETGVLGFISALGIVIGNVLTTALVFTAFINDMEKNPPEGLVVAITGMGNMIGMMGGTLLLTILTFRAKVFPIWVPILFVIMMASMFLPIADNKYFAFFWGLAYVGAGWCIWTGRLKPREQSLYTSEAAGTQMRA</sequence>
<reference evidence="2 3" key="1">
    <citation type="submission" date="2022-10" db="EMBL/GenBank/DDBJ databases">
        <title>Comparative genomic analysis of Cohnella hashimotonis sp. nov., isolated from the International Space Station.</title>
        <authorList>
            <person name="Simpson A."/>
            <person name="Venkateswaran K."/>
        </authorList>
    </citation>
    <scope>NUCLEOTIDE SEQUENCE [LARGE SCALE GENOMIC DNA]</scope>
    <source>
        <strain evidence="2 3">DSM 18997</strain>
    </source>
</reference>
<comment type="caution">
    <text evidence="2">The sequence shown here is derived from an EMBL/GenBank/DDBJ whole genome shotgun (WGS) entry which is preliminary data.</text>
</comment>
<keyword evidence="1" id="KW-0472">Membrane</keyword>
<dbReference type="EMBL" id="JAPDHZ010000006">
    <property type="protein sequence ID" value="MDG0794082.1"/>
    <property type="molecule type" value="Genomic_DNA"/>
</dbReference>
<name>A0A9X4KKU7_9BACL</name>
<keyword evidence="1" id="KW-1133">Transmembrane helix</keyword>
<organism evidence="2 3">
    <name type="scientific">Cohnella ginsengisoli</name>
    <dbReference type="NCBI Taxonomy" id="425004"/>
    <lineage>
        <taxon>Bacteria</taxon>
        <taxon>Bacillati</taxon>
        <taxon>Bacillota</taxon>
        <taxon>Bacilli</taxon>
        <taxon>Bacillales</taxon>
        <taxon>Paenibacillaceae</taxon>
        <taxon>Cohnella</taxon>
    </lineage>
</organism>
<evidence type="ECO:0000313" key="3">
    <source>
        <dbReference type="Proteomes" id="UP001153387"/>
    </source>
</evidence>
<feature type="transmembrane region" description="Helical" evidence="1">
    <location>
        <begin position="158"/>
        <end position="175"/>
    </location>
</feature>
<keyword evidence="1" id="KW-0812">Transmembrane</keyword>